<evidence type="ECO:0000313" key="3">
    <source>
        <dbReference type="Proteomes" id="UP000518892"/>
    </source>
</evidence>
<dbReference type="AlphaFoldDB" id="A0A7W5EWC0"/>
<keyword evidence="2" id="KW-0456">Lyase</keyword>
<feature type="domain" description="Glyoxalase/fosfomycin resistance/dioxygenase" evidence="1">
    <location>
        <begin position="15"/>
        <end position="115"/>
    </location>
</feature>
<keyword evidence="2" id="KW-0560">Oxidoreductase</keyword>
<dbReference type="InterPro" id="IPR004360">
    <property type="entry name" value="Glyas_Fos-R_dOase_dom"/>
</dbReference>
<keyword evidence="2" id="KW-0223">Dioxygenase</keyword>
<evidence type="ECO:0000313" key="2">
    <source>
        <dbReference type="EMBL" id="MBB3232623.1"/>
    </source>
</evidence>
<accession>A0A7W5EWC0</accession>
<dbReference type="GO" id="GO:0051213">
    <property type="term" value="F:dioxygenase activity"/>
    <property type="evidence" value="ECO:0007669"/>
    <property type="project" value="UniProtKB-KW"/>
</dbReference>
<dbReference type="SUPFAM" id="SSF54593">
    <property type="entry name" value="Glyoxalase/Bleomycin resistance protein/Dihydroxybiphenyl dioxygenase"/>
    <property type="match status" value="1"/>
</dbReference>
<name>A0A7W5EWC0_9GAMM</name>
<comment type="caution">
    <text evidence="2">The sequence shown here is derived from an EMBL/GenBank/DDBJ whole genome shotgun (WGS) entry which is preliminary data.</text>
</comment>
<sequence length="121" mass="13583">MINTAQHGDGPALQIDLLVLRCKALEASKRFYELLGFCFVKEQHGDGPIHYASQEAGMVFELYPWPEDDVTDHTRLGFSVPNLGEIVANIETLSRHVIADEVVYIAQDPDGRKIELTERTT</sequence>
<dbReference type="RefSeq" id="WP_183385059.1">
    <property type="nucleotide sequence ID" value="NZ_JACHXR010000014.1"/>
</dbReference>
<protein>
    <submittedName>
        <fullName evidence="2">Catechol 2,3-dioxygenase-like lactoylglutathione lyase family enzyme</fullName>
    </submittedName>
</protein>
<evidence type="ECO:0000259" key="1">
    <source>
        <dbReference type="Pfam" id="PF00903"/>
    </source>
</evidence>
<organism evidence="2 3">
    <name type="scientific">Halomonas stenophila</name>
    <dbReference type="NCBI Taxonomy" id="795312"/>
    <lineage>
        <taxon>Bacteria</taxon>
        <taxon>Pseudomonadati</taxon>
        <taxon>Pseudomonadota</taxon>
        <taxon>Gammaproteobacteria</taxon>
        <taxon>Oceanospirillales</taxon>
        <taxon>Halomonadaceae</taxon>
        <taxon>Halomonas</taxon>
    </lineage>
</organism>
<gene>
    <name evidence="2" type="ORF">FHR97_003496</name>
</gene>
<keyword evidence="3" id="KW-1185">Reference proteome</keyword>
<dbReference type="GO" id="GO:0016829">
    <property type="term" value="F:lyase activity"/>
    <property type="evidence" value="ECO:0007669"/>
    <property type="project" value="UniProtKB-KW"/>
</dbReference>
<dbReference type="Proteomes" id="UP000518892">
    <property type="component" value="Unassembled WGS sequence"/>
</dbReference>
<dbReference type="Pfam" id="PF00903">
    <property type="entry name" value="Glyoxalase"/>
    <property type="match status" value="1"/>
</dbReference>
<dbReference type="InterPro" id="IPR029068">
    <property type="entry name" value="Glyas_Bleomycin-R_OHBP_Dase"/>
</dbReference>
<dbReference type="EMBL" id="JACHXR010000014">
    <property type="protein sequence ID" value="MBB3232623.1"/>
    <property type="molecule type" value="Genomic_DNA"/>
</dbReference>
<reference evidence="2 3" key="1">
    <citation type="submission" date="2020-08" db="EMBL/GenBank/DDBJ databases">
        <title>Genomic Encyclopedia of Type Strains, Phase III (KMG-III): the genomes of soil and plant-associated and newly described type strains.</title>
        <authorList>
            <person name="Whitman W."/>
        </authorList>
    </citation>
    <scope>NUCLEOTIDE SEQUENCE [LARGE SCALE GENOMIC DNA]</scope>
    <source>
        <strain evidence="2 3">CECT 7744</strain>
    </source>
</reference>
<dbReference type="Gene3D" id="3.10.180.10">
    <property type="entry name" value="2,3-Dihydroxybiphenyl 1,2-Dioxygenase, domain 1"/>
    <property type="match status" value="1"/>
</dbReference>
<proteinExistence type="predicted"/>